<comment type="similarity">
    <text evidence="2">Belongs to the major facilitator superfamily. EmrB family.</text>
</comment>
<evidence type="ECO:0000256" key="6">
    <source>
        <dbReference type="ARBA" id="ARBA00022989"/>
    </source>
</evidence>
<feature type="transmembrane region" description="Helical" evidence="8">
    <location>
        <begin position="234"/>
        <end position="256"/>
    </location>
</feature>
<dbReference type="OrthoDB" id="9812221at2"/>
<evidence type="ECO:0000256" key="8">
    <source>
        <dbReference type="SAM" id="Phobius"/>
    </source>
</evidence>
<evidence type="ECO:0000256" key="3">
    <source>
        <dbReference type="ARBA" id="ARBA00022448"/>
    </source>
</evidence>
<keyword evidence="4" id="KW-1003">Cell membrane</keyword>
<comment type="subcellular location">
    <subcellularLocation>
        <location evidence="1">Cell membrane</location>
        <topology evidence="1">Multi-pass membrane protein</topology>
    </subcellularLocation>
</comment>
<gene>
    <name evidence="10" type="ORF">F6X53_04015</name>
</gene>
<dbReference type="InterPro" id="IPR011701">
    <property type="entry name" value="MFS"/>
</dbReference>
<dbReference type="SUPFAM" id="SSF103473">
    <property type="entry name" value="MFS general substrate transporter"/>
    <property type="match status" value="1"/>
</dbReference>
<dbReference type="NCBIfam" id="TIGR00711">
    <property type="entry name" value="efflux_EmrB"/>
    <property type="match status" value="1"/>
</dbReference>
<evidence type="ECO:0000313" key="10">
    <source>
        <dbReference type="EMBL" id="KAB1080867.1"/>
    </source>
</evidence>
<dbReference type="GO" id="GO:0022857">
    <property type="term" value="F:transmembrane transporter activity"/>
    <property type="evidence" value="ECO:0007669"/>
    <property type="project" value="InterPro"/>
</dbReference>
<feature type="transmembrane region" description="Helical" evidence="8">
    <location>
        <begin position="21"/>
        <end position="41"/>
    </location>
</feature>
<dbReference type="InterPro" id="IPR020846">
    <property type="entry name" value="MFS_dom"/>
</dbReference>
<feature type="transmembrane region" description="Helical" evidence="8">
    <location>
        <begin position="277"/>
        <end position="304"/>
    </location>
</feature>
<feature type="transmembrane region" description="Helical" evidence="8">
    <location>
        <begin position="175"/>
        <end position="197"/>
    </location>
</feature>
<dbReference type="Pfam" id="PF07690">
    <property type="entry name" value="MFS_1"/>
    <property type="match status" value="1"/>
</dbReference>
<dbReference type="InterPro" id="IPR004638">
    <property type="entry name" value="EmrB-like"/>
</dbReference>
<sequence length="522" mass="54761">MPSAYVARVVLREPVVGARTWAGFATMCTGMFIAILDIQIVATSLPTIQSALGIPPDQMSWVQTAYLTPEVLLIPLTGLLTRLITMRWLFVASVSVFTVASCGCAASGSFATLIAWRVLQGASGGTLIPAVFSAVFLLFPDERQGIATTIAGVLAVLAPTTGPVVGGWITETLSWHWLFLINVVPGTLSALGGVWLLTRDQPSGLLRELDLAALSLLAVSLACLEVGLKEAPELGWVTPITLSCLGTSMLTAVLFVRRTLAARHPVVQLTMLADRRFAVGSALSFACGVGLFGSVYLIPVFLGFVRGHSPLEIGKIMLVTGLTQLATAPLAVALERRLDATVLALLGFGLFATGSALSATQSVATDYDGMFWPQIVRGLSIMLCLLAPTRLALGHLPPEQIPDASGLFNLMRNLGGAIGLALVDTVIYGRVSGHATDLAARLASGDGEAARAVGIPQALFAAHAGEPADPATRAFVAPLIERAALAAAIDEAWILIATLTLVVILALPLVRRRAEPTLEKTP</sequence>
<dbReference type="Gene3D" id="1.20.1250.20">
    <property type="entry name" value="MFS general substrate transporter like domains"/>
    <property type="match status" value="1"/>
</dbReference>
<comment type="caution">
    <text evidence="10">The sequence shown here is derived from an EMBL/GenBank/DDBJ whole genome shotgun (WGS) entry which is preliminary data.</text>
</comment>
<evidence type="ECO:0000256" key="5">
    <source>
        <dbReference type="ARBA" id="ARBA00022692"/>
    </source>
</evidence>
<feature type="transmembrane region" description="Helical" evidence="8">
    <location>
        <begin position="146"/>
        <end position="169"/>
    </location>
</feature>
<keyword evidence="7 8" id="KW-0472">Membrane</keyword>
<feature type="transmembrane region" description="Helical" evidence="8">
    <location>
        <begin position="122"/>
        <end position="139"/>
    </location>
</feature>
<evidence type="ECO:0000256" key="7">
    <source>
        <dbReference type="ARBA" id="ARBA00023136"/>
    </source>
</evidence>
<evidence type="ECO:0000313" key="11">
    <source>
        <dbReference type="Proteomes" id="UP000474159"/>
    </source>
</evidence>
<dbReference type="EMBL" id="VZZK01000003">
    <property type="protein sequence ID" value="KAB1080867.1"/>
    <property type="molecule type" value="Genomic_DNA"/>
</dbReference>
<evidence type="ECO:0000256" key="1">
    <source>
        <dbReference type="ARBA" id="ARBA00004651"/>
    </source>
</evidence>
<dbReference type="CDD" id="cd17503">
    <property type="entry name" value="MFS_LmrB_MDR_like"/>
    <property type="match status" value="1"/>
</dbReference>
<dbReference type="PROSITE" id="PS50850">
    <property type="entry name" value="MFS"/>
    <property type="match status" value="1"/>
</dbReference>
<evidence type="ECO:0000256" key="4">
    <source>
        <dbReference type="ARBA" id="ARBA00022475"/>
    </source>
</evidence>
<feature type="transmembrane region" description="Helical" evidence="8">
    <location>
        <begin position="316"/>
        <end position="334"/>
    </location>
</feature>
<accession>A0A6L3TAE4</accession>
<name>A0A6L3TAE4_9HYPH</name>
<keyword evidence="11" id="KW-1185">Reference proteome</keyword>
<protein>
    <submittedName>
        <fullName evidence="10">DHA2 family efflux MFS transporter permease subunit</fullName>
    </submittedName>
</protein>
<feature type="transmembrane region" description="Helical" evidence="8">
    <location>
        <begin position="492"/>
        <end position="510"/>
    </location>
</feature>
<dbReference type="RefSeq" id="WP_150997474.1">
    <property type="nucleotide sequence ID" value="NZ_BPQY01000069.1"/>
</dbReference>
<keyword evidence="3" id="KW-0813">Transport</keyword>
<dbReference type="GO" id="GO:0005886">
    <property type="term" value="C:plasma membrane"/>
    <property type="evidence" value="ECO:0007669"/>
    <property type="project" value="UniProtKB-SubCell"/>
</dbReference>
<evidence type="ECO:0000259" key="9">
    <source>
        <dbReference type="PROSITE" id="PS50850"/>
    </source>
</evidence>
<feature type="transmembrane region" description="Helical" evidence="8">
    <location>
        <begin position="341"/>
        <end position="359"/>
    </location>
</feature>
<evidence type="ECO:0000256" key="2">
    <source>
        <dbReference type="ARBA" id="ARBA00008537"/>
    </source>
</evidence>
<keyword evidence="5 8" id="KW-0812">Transmembrane</keyword>
<dbReference type="AlphaFoldDB" id="A0A6L3TAE4"/>
<feature type="domain" description="Major facilitator superfamily (MFS) profile" evidence="9">
    <location>
        <begin position="23"/>
        <end position="515"/>
    </location>
</feature>
<feature type="transmembrane region" description="Helical" evidence="8">
    <location>
        <begin position="88"/>
        <end position="116"/>
    </location>
</feature>
<dbReference type="PANTHER" id="PTHR42718:SF9">
    <property type="entry name" value="MAJOR FACILITATOR SUPERFAMILY MULTIDRUG TRANSPORTER MFSC"/>
    <property type="match status" value="1"/>
</dbReference>
<proteinExistence type="inferred from homology"/>
<dbReference type="PANTHER" id="PTHR42718">
    <property type="entry name" value="MAJOR FACILITATOR SUPERFAMILY MULTIDRUG TRANSPORTER MFSC"/>
    <property type="match status" value="1"/>
</dbReference>
<organism evidence="10 11">
    <name type="scientific">Methylobacterium soli</name>
    <dbReference type="NCBI Taxonomy" id="553447"/>
    <lineage>
        <taxon>Bacteria</taxon>
        <taxon>Pseudomonadati</taxon>
        <taxon>Pseudomonadota</taxon>
        <taxon>Alphaproteobacteria</taxon>
        <taxon>Hyphomicrobiales</taxon>
        <taxon>Methylobacteriaceae</taxon>
        <taxon>Methylobacterium</taxon>
    </lineage>
</organism>
<dbReference type="Proteomes" id="UP000474159">
    <property type="component" value="Unassembled WGS sequence"/>
</dbReference>
<reference evidence="10 11" key="1">
    <citation type="submission" date="2019-09" db="EMBL/GenBank/DDBJ databases">
        <title>YIM 48816 draft genome.</title>
        <authorList>
            <person name="Jiang L."/>
        </authorList>
    </citation>
    <scope>NUCLEOTIDE SEQUENCE [LARGE SCALE GENOMIC DNA]</scope>
    <source>
        <strain evidence="10 11">YIM 48816</strain>
    </source>
</reference>
<dbReference type="InterPro" id="IPR036259">
    <property type="entry name" value="MFS_trans_sf"/>
</dbReference>
<keyword evidence="6 8" id="KW-1133">Transmembrane helix</keyword>